<feature type="chain" id="PRO_5045849225" evidence="1">
    <location>
        <begin position="27"/>
        <end position="306"/>
    </location>
</feature>
<comment type="caution">
    <text evidence="3">The sequence shown here is derived from an EMBL/GenBank/DDBJ whole genome shotgun (WGS) entry which is preliminary data.</text>
</comment>
<dbReference type="InterPro" id="IPR050410">
    <property type="entry name" value="CCR4/nocturin_mRNA_transcr"/>
</dbReference>
<dbReference type="InterPro" id="IPR036691">
    <property type="entry name" value="Endo/exonu/phosph_ase_sf"/>
</dbReference>
<dbReference type="SUPFAM" id="SSF56219">
    <property type="entry name" value="DNase I-like"/>
    <property type="match status" value="1"/>
</dbReference>
<dbReference type="InterPro" id="IPR005135">
    <property type="entry name" value="Endo/exonuclease/phosphatase"/>
</dbReference>
<dbReference type="InterPro" id="IPR006311">
    <property type="entry name" value="TAT_signal"/>
</dbReference>
<gene>
    <name evidence="3" type="ORF">ACFPET_15495</name>
</gene>
<dbReference type="CDD" id="cd09083">
    <property type="entry name" value="EEP-1"/>
    <property type="match status" value="1"/>
</dbReference>
<organism evidence="3 4">
    <name type="scientific">Salininema proteolyticum</name>
    <dbReference type="NCBI Taxonomy" id="1607685"/>
    <lineage>
        <taxon>Bacteria</taxon>
        <taxon>Bacillati</taxon>
        <taxon>Actinomycetota</taxon>
        <taxon>Actinomycetes</taxon>
        <taxon>Glycomycetales</taxon>
        <taxon>Glycomycetaceae</taxon>
        <taxon>Salininema</taxon>
    </lineage>
</organism>
<accession>A0ABV8U186</accession>
<keyword evidence="1" id="KW-0732">Signal</keyword>
<keyword evidence="4" id="KW-1185">Reference proteome</keyword>
<proteinExistence type="predicted"/>
<dbReference type="RefSeq" id="WP_380622708.1">
    <property type="nucleotide sequence ID" value="NZ_JBHSDK010000021.1"/>
</dbReference>
<evidence type="ECO:0000256" key="1">
    <source>
        <dbReference type="SAM" id="SignalP"/>
    </source>
</evidence>
<dbReference type="GO" id="GO:0004519">
    <property type="term" value="F:endonuclease activity"/>
    <property type="evidence" value="ECO:0007669"/>
    <property type="project" value="UniProtKB-KW"/>
</dbReference>
<name>A0ABV8U186_9ACTN</name>
<dbReference type="PANTHER" id="PTHR12121">
    <property type="entry name" value="CARBON CATABOLITE REPRESSOR PROTEIN 4"/>
    <property type="match status" value="1"/>
</dbReference>
<sequence>MPLSRRHLLAAGTALGATALAPAALADRATAREADGRYPVLIGPPTGPRLHIMSYNIRLDADAPPRSWDNRRPLVRTLLQGEQPSVLCTQEGFFYMLQDLKADHQAYDWIHLGREGGSAGEATCVLYDRRRLSVLAYDHLWLSDTPRLIGSKNWGNDVVRMLTWVRFRDLLTDKEFYVVNNHFDHRSEPSRQKGASLNLEVASDFDAPVVVAGDFNTEPGGESHRILTEGGLVDSWDAAEERLTEEYGTFNGWDPEPRPAPESRRIDWILGEPGIRYHAAAVNTYSAPGGRNPSDHWPVQALISLP</sequence>
<feature type="domain" description="Endonuclease/exonuclease/phosphatase" evidence="2">
    <location>
        <begin position="53"/>
        <end position="296"/>
    </location>
</feature>
<dbReference type="Gene3D" id="3.60.10.10">
    <property type="entry name" value="Endonuclease/exonuclease/phosphatase"/>
    <property type="match status" value="1"/>
</dbReference>
<keyword evidence="3" id="KW-0378">Hydrolase</keyword>
<keyword evidence="3" id="KW-0540">Nuclease</keyword>
<protein>
    <submittedName>
        <fullName evidence="3">Endonuclease/exonuclease/phosphatase family protein</fullName>
    </submittedName>
</protein>
<dbReference type="PROSITE" id="PS51318">
    <property type="entry name" value="TAT"/>
    <property type="match status" value="1"/>
</dbReference>
<dbReference type="Pfam" id="PF03372">
    <property type="entry name" value="Exo_endo_phos"/>
    <property type="match status" value="1"/>
</dbReference>
<dbReference type="EMBL" id="JBHSDK010000021">
    <property type="protein sequence ID" value="MFC4336607.1"/>
    <property type="molecule type" value="Genomic_DNA"/>
</dbReference>
<keyword evidence="3" id="KW-0255">Endonuclease</keyword>
<feature type="signal peptide" evidence="1">
    <location>
        <begin position="1"/>
        <end position="26"/>
    </location>
</feature>
<dbReference type="Proteomes" id="UP001595823">
    <property type="component" value="Unassembled WGS sequence"/>
</dbReference>
<dbReference type="PANTHER" id="PTHR12121:SF36">
    <property type="entry name" value="ENDONUCLEASE_EXONUCLEASE_PHOSPHATASE DOMAIN-CONTAINING PROTEIN"/>
    <property type="match status" value="1"/>
</dbReference>
<evidence type="ECO:0000313" key="3">
    <source>
        <dbReference type="EMBL" id="MFC4336607.1"/>
    </source>
</evidence>
<evidence type="ECO:0000313" key="4">
    <source>
        <dbReference type="Proteomes" id="UP001595823"/>
    </source>
</evidence>
<evidence type="ECO:0000259" key="2">
    <source>
        <dbReference type="Pfam" id="PF03372"/>
    </source>
</evidence>
<reference evidence="4" key="1">
    <citation type="journal article" date="2019" name="Int. J. Syst. Evol. Microbiol.">
        <title>The Global Catalogue of Microorganisms (GCM) 10K type strain sequencing project: providing services to taxonomists for standard genome sequencing and annotation.</title>
        <authorList>
            <consortium name="The Broad Institute Genomics Platform"/>
            <consortium name="The Broad Institute Genome Sequencing Center for Infectious Disease"/>
            <person name="Wu L."/>
            <person name="Ma J."/>
        </authorList>
    </citation>
    <scope>NUCLEOTIDE SEQUENCE [LARGE SCALE GENOMIC DNA]</scope>
    <source>
        <strain evidence="4">IBRC-M 10908</strain>
    </source>
</reference>